<sequence length="37" mass="4298">MPISVFSSILYSSRFKTEPGLLDVRTYELCSIMPRIF</sequence>
<dbReference type="EMBL" id="GBRH01239516">
    <property type="protein sequence ID" value="JAD58379.1"/>
    <property type="molecule type" value="Transcribed_RNA"/>
</dbReference>
<reference evidence="1" key="2">
    <citation type="journal article" date="2015" name="Data Brief">
        <title>Shoot transcriptome of the giant reed, Arundo donax.</title>
        <authorList>
            <person name="Barrero R.A."/>
            <person name="Guerrero F.D."/>
            <person name="Moolhuijzen P."/>
            <person name="Goolsby J.A."/>
            <person name="Tidwell J."/>
            <person name="Bellgard S.E."/>
            <person name="Bellgard M.I."/>
        </authorList>
    </citation>
    <scope>NUCLEOTIDE SEQUENCE</scope>
    <source>
        <tissue evidence="1">Shoot tissue taken approximately 20 cm above the soil surface</tissue>
    </source>
</reference>
<evidence type="ECO:0000313" key="1">
    <source>
        <dbReference type="EMBL" id="JAD58379.1"/>
    </source>
</evidence>
<dbReference type="AlphaFoldDB" id="A0A0A9B2Z0"/>
<proteinExistence type="predicted"/>
<name>A0A0A9B2Z0_ARUDO</name>
<reference evidence="1" key="1">
    <citation type="submission" date="2014-09" db="EMBL/GenBank/DDBJ databases">
        <authorList>
            <person name="Magalhaes I.L.F."/>
            <person name="Oliveira U."/>
            <person name="Santos F.R."/>
            <person name="Vidigal T.H.D.A."/>
            <person name="Brescovit A.D."/>
            <person name="Santos A.J."/>
        </authorList>
    </citation>
    <scope>NUCLEOTIDE SEQUENCE</scope>
    <source>
        <tissue evidence="1">Shoot tissue taken approximately 20 cm above the soil surface</tissue>
    </source>
</reference>
<organism evidence="1">
    <name type="scientific">Arundo donax</name>
    <name type="common">Giant reed</name>
    <name type="synonym">Donax arundinaceus</name>
    <dbReference type="NCBI Taxonomy" id="35708"/>
    <lineage>
        <taxon>Eukaryota</taxon>
        <taxon>Viridiplantae</taxon>
        <taxon>Streptophyta</taxon>
        <taxon>Embryophyta</taxon>
        <taxon>Tracheophyta</taxon>
        <taxon>Spermatophyta</taxon>
        <taxon>Magnoliopsida</taxon>
        <taxon>Liliopsida</taxon>
        <taxon>Poales</taxon>
        <taxon>Poaceae</taxon>
        <taxon>PACMAD clade</taxon>
        <taxon>Arundinoideae</taxon>
        <taxon>Arundineae</taxon>
        <taxon>Arundo</taxon>
    </lineage>
</organism>
<protein>
    <submittedName>
        <fullName evidence="1">Uncharacterized protein</fullName>
    </submittedName>
</protein>
<accession>A0A0A9B2Z0</accession>